<gene>
    <name evidence="1" type="primary">pyrF</name>
    <name evidence="1" type="ORF">HHS34_005000</name>
</gene>
<proteinExistence type="predicted"/>
<name>A0ACD5HI49_9PROT</name>
<evidence type="ECO:0000313" key="2">
    <source>
        <dbReference type="Proteomes" id="UP001195965"/>
    </source>
</evidence>
<dbReference type="EMBL" id="CP127526">
    <property type="protein sequence ID" value="XRI74554.1"/>
    <property type="molecule type" value="Genomic_DNA"/>
</dbReference>
<sequence>MKSPLIVALDYADPSAALDLAALLDPSQCRVKVGKELFTAAGPRIVEQLQDKGFAVFLDLKFHDIPQTVAKACQAAARLGVWMLNVHASGGKAMLEAAREAVDAASGHRPLLIAVTVLTSLDAPALLQIGVADPVPVQVQKLADLSASAGLDGLVCSAREATQLKAAHPDLCLVTPGIRPPEHAADDQKRTMTPAAALAAGADYLVIGRPITAAADPAQALAAMLAACAVL</sequence>
<organism evidence="1 2">
    <name type="scientific">Acidithiobacillus montserratensis</name>
    <dbReference type="NCBI Taxonomy" id="2729135"/>
    <lineage>
        <taxon>Bacteria</taxon>
        <taxon>Pseudomonadati</taxon>
        <taxon>Pseudomonadota</taxon>
        <taxon>Acidithiobacillia</taxon>
        <taxon>Acidithiobacillales</taxon>
        <taxon>Acidithiobacillaceae</taxon>
        <taxon>Acidithiobacillus</taxon>
    </lineage>
</organism>
<reference evidence="1 2" key="1">
    <citation type="journal article" date="2021" name="ISME J.">
        <title>Genomic evolution of the class Acidithiobacillia: deep-branching Proteobacteria living in extreme acidic conditions.</title>
        <authorList>
            <person name="Moya-Beltran A."/>
            <person name="Beard S."/>
            <person name="Rojas-Villalobos C."/>
            <person name="Issotta F."/>
            <person name="Gallardo Y."/>
            <person name="Ulloa R."/>
            <person name="Giaveno A."/>
            <person name="Degli Esposti M."/>
            <person name="Johnson D.B."/>
            <person name="Quatrini R."/>
        </authorList>
    </citation>
    <scope>NUCLEOTIDE SEQUENCE [LARGE SCALE GENOMIC DNA]</scope>
    <source>
        <strain evidence="1 2">GG1-14</strain>
    </source>
</reference>
<protein>
    <submittedName>
        <fullName evidence="1">Orotidine-5'-phosphate decarboxylase</fullName>
        <ecNumber evidence="1">4.1.1.23</ecNumber>
    </submittedName>
</protein>
<accession>A0ACD5HI49</accession>
<dbReference type="EC" id="4.1.1.23" evidence="1"/>
<keyword evidence="1" id="KW-0456">Lyase</keyword>
<keyword evidence="2" id="KW-1185">Reference proteome</keyword>
<evidence type="ECO:0000313" key="1">
    <source>
        <dbReference type="EMBL" id="XRI74554.1"/>
    </source>
</evidence>
<dbReference type="Proteomes" id="UP001195965">
    <property type="component" value="Chromosome"/>
</dbReference>